<proteinExistence type="predicted"/>
<dbReference type="InterPro" id="IPR010419">
    <property type="entry name" value="CO_DH_gsu"/>
</dbReference>
<organism evidence="1 2">
    <name type="scientific">Enhydrobacter aerosaccus</name>
    <dbReference type="NCBI Taxonomy" id="225324"/>
    <lineage>
        <taxon>Bacteria</taxon>
        <taxon>Pseudomonadati</taxon>
        <taxon>Pseudomonadota</taxon>
        <taxon>Alphaproteobacteria</taxon>
        <taxon>Hyphomicrobiales</taxon>
        <taxon>Enhydrobacter</taxon>
    </lineage>
</organism>
<dbReference type="PANTHER" id="PTHR38588:SF1">
    <property type="entry name" value="BLL0334 PROTEIN"/>
    <property type="match status" value="1"/>
</dbReference>
<protein>
    <recommendedName>
        <fullName evidence="3">Carbon monoxide dehydrogenase subunit G</fullName>
    </recommendedName>
</protein>
<dbReference type="CDD" id="cd05018">
    <property type="entry name" value="CoxG"/>
    <property type="match status" value="1"/>
</dbReference>
<dbReference type="Gene3D" id="3.30.530.20">
    <property type="match status" value="1"/>
</dbReference>
<gene>
    <name evidence="1" type="ORF">SAMN02745126_01168</name>
</gene>
<evidence type="ECO:0000313" key="2">
    <source>
        <dbReference type="Proteomes" id="UP000190092"/>
    </source>
</evidence>
<dbReference type="OrthoDB" id="9787428at2"/>
<dbReference type="RefSeq" id="WP_139373732.1">
    <property type="nucleotide sequence ID" value="NZ_FUWJ01000001.1"/>
</dbReference>
<name>A0A1T4KUX2_9HYPH</name>
<keyword evidence="2" id="KW-1185">Reference proteome</keyword>
<sequence>MEIKGEYKVAASRDKVFAALNDQDVLRACIPGCESLDKLSDTEMTAKVRLRIGPVSAAFTGKVTLSDIDPPNGYKITGEGQGGVAGFAKGGAVVKLTEDGNDTVLAYEVDAQVGGKIAQVGARLIAGTAKKLADQFFGKFAEKVGAPVAPAETA</sequence>
<dbReference type="PANTHER" id="PTHR38588">
    <property type="entry name" value="BLL0334 PROTEIN"/>
    <property type="match status" value="1"/>
</dbReference>
<dbReference type="AlphaFoldDB" id="A0A1T4KUX2"/>
<dbReference type="Proteomes" id="UP000190092">
    <property type="component" value="Unassembled WGS sequence"/>
</dbReference>
<dbReference type="EMBL" id="FUWJ01000001">
    <property type="protein sequence ID" value="SJZ46158.1"/>
    <property type="molecule type" value="Genomic_DNA"/>
</dbReference>
<evidence type="ECO:0000313" key="1">
    <source>
        <dbReference type="EMBL" id="SJZ46158.1"/>
    </source>
</evidence>
<reference evidence="2" key="1">
    <citation type="submission" date="2017-02" db="EMBL/GenBank/DDBJ databases">
        <authorList>
            <person name="Varghese N."/>
            <person name="Submissions S."/>
        </authorList>
    </citation>
    <scope>NUCLEOTIDE SEQUENCE [LARGE SCALE GENOMIC DNA]</scope>
    <source>
        <strain evidence="2">ATCC 27094</strain>
    </source>
</reference>
<dbReference type="STRING" id="225324.SAMN02745126_01168"/>
<dbReference type="InterPro" id="IPR023393">
    <property type="entry name" value="START-like_dom_sf"/>
</dbReference>
<dbReference type="Pfam" id="PF06240">
    <property type="entry name" value="COXG"/>
    <property type="match status" value="1"/>
</dbReference>
<dbReference type="SUPFAM" id="SSF55961">
    <property type="entry name" value="Bet v1-like"/>
    <property type="match status" value="1"/>
</dbReference>
<evidence type="ECO:0008006" key="3">
    <source>
        <dbReference type="Google" id="ProtNLM"/>
    </source>
</evidence>
<accession>A0A1T4KUX2</accession>